<reference evidence="3" key="2">
    <citation type="journal article" date="2024" name="Plant">
        <title>Genomic evolution and insights into agronomic trait innovations of Sesamum species.</title>
        <authorList>
            <person name="Miao H."/>
            <person name="Wang L."/>
            <person name="Qu L."/>
            <person name="Liu H."/>
            <person name="Sun Y."/>
            <person name="Le M."/>
            <person name="Wang Q."/>
            <person name="Wei S."/>
            <person name="Zheng Y."/>
            <person name="Lin W."/>
            <person name="Duan Y."/>
            <person name="Cao H."/>
            <person name="Xiong S."/>
            <person name="Wang X."/>
            <person name="Wei L."/>
            <person name="Li C."/>
            <person name="Ma Q."/>
            <person name="Ju M."/>
            <person name="Zhao R."/>
            <person name="Li G."/>
            <person name="Mu C."/>
            <person name="Tian Q."/>
            <person name="Mei H."/>
            <person name="Zhang T."/>
            <person name="Gao T."/>
            <person name="Zhang H."/>
        </authorList>
    </citation>
    <scope>NUCLEOTIDE SEQUENCE</scope>
    <source>
        <strain evidence="3">KEN1</strain>
    </source>
</reference>
<dbReference type="EMBL" id="JACGWN010000012">
    <property type="protein sequence ID" value="KAL0416025.1"/>
    <property type="molecule type" value="Genomic_DNA"/>
</dbReference>
<proteinExistence type="predicted"/>
<feature type="domain" description="DUF4283" evidence="2">
    <location>
        <begin position="186"/>
        <end position="263"/>
    </location>
</feature>
<evidence type="ECO:0000313" key="3">
    <source>
        <dbReference type="EMBL" id="KAL0416025.1"/>
    </source>
</evidence>
<dbReference type="Pfam" id="PF14111">
    <property type="entry name" value="DUF4283"/>
    <property type="match status" value="1"/>
</dbReference>
<dbReference type="InterPro" id="IPR025558">
    <property type="entry name" value="DUF4283"/>
</dbReference>
<feature type="region of interest" description="Disordered" evidence="1">
    <location>
        <begin position="1"/>
        <end position="42"/>
    </location>
</feature>
<name>A0AAW2UIH2_9LAMI</name>
<evidence type="ECO:0000259" key="2">
    <source>
        <dbReference type="Pfam" id="PF14111"/>
    </source>
</evidence>
<dbReference type="AlphaFoldDB" id="A0AAW2UIH2"/>
<organism evidence="3">
    <name type="scientific">Sesamum latifolium</name>
    <dbReference type="NCBI Taxonomy" id="2727402"/>
    <lineage>
        <taxon>Eukaryota</taxon>
        <taxon>Viridiplantae</taxon>
        <taxon>Streptophyta</taxon>
        <taxon>Embryophyta</taxon>
        <taxon>Tracheophyta</taxon>
        <taxon>Spermatophyta</taxon>
        <taxon>Magnoliopsida</taxon>
        <taxon>eudicotyledons</taxon>
        <taxon>Gunneridae</taxon>
        <taxon>Pentapetalae</taxon>
        <taxon>asterids</taxon>
        <taxon>lamiids</taxon>
        <taxon>Lamiales</taxon>
        <taxon>Pedaliaceae</taxon>
        <taxon>Sesamum</taxon>
    </lineage>
</organism>
<accession>A0AAW2UIH2</accession>
<sequence>MDSLHNSLSPLSHTTPTTHTTNPTSHVNPSADGDDDDADAAGDGVLRLTAGETSGEHGGGSVLAGDFNIKEFLVLATKVIDDGDDEAWALLNELKQRWAARFGPLDTASPRADTGLRLMAPTPPPPIFRRVPRFPTAEEHQLPADGGFATASPPPIVDAPPANGDIPHAPLTSRPWRRRPHNQNRASLLVISRFLRRNWKPYFHHLNEFVRSTWPAVMEVTATLHGFYFFRSKVAAMEEVIEGGPWLFQGQPIILQQWEPGLALRKHKHTQVPVWVRLKHLPVEFWTDAGLSTVASGIGRPLYQDTITRACTRLDFARVCVMLDISSTFPKHIVVMIPKPTEGGPLQSQCGI</sequence>
<comment type="caution">
    <text evidence="3">The sequence shown here is derived from an EMBL/GenBank/DDBJ whole genome shotgun (WGS) entry which is preliminary data.</text>
</comment>
<evidence type="ECO:0000256" key="1">
    <source>
        <dbReference type="SAM" id="MobiDB-lite"/>
    </source>
</evidence>
<reference evidence="3" key="1">
    <citation type="submission" date="2020-06" db="EMBL/GenBank/DDBJ databases">
        <authorList>
            <person name="Li T."/>
            <person name="Hu X."/>
            <person name="Zhang T."/>
            <person name="Song X."/>
            <person name="Zhang H."/>
            <person name="Dai N."/>
            <person name="Sheng W."/>
            <person name="Hou X."/>
            <person name="Wei L."/>
        </authorList>
    </citation>
    <scope>NUCLEOTIDE SEQUENCE</scope>
    <source>
        <strain evidence="3">KEN1</strain>
        <tissue evidence="3">Leaf</tissue>
    </source>
</reference>
<protein>
    <recommendedName>
        <fullName evidence="2">DUF4283 domain-containing protein</fullName>
    </recommendedName>
</protein>
<dbReference type="InterPro" id="IPR040256">
    <property type="entry name" value="At4g02000-like"/>
</dbReference>
<gene>
    <name evidence="3" type="ORF">Slati_3434400</name>
</gene>
<dbReference type="PANTHER" id="PTHR31286:SF180">
    <property type="entry name" value="OS10G0362600 PROTEIN"/>
    <property type="match status" value="1"/>
</dbReference>
<feature type="compositionally biased region" description="Low complexity" evidence="1">
    <location>
        <begin position="1"/>
        <end position="26"/>
    </location>
</feature>
<dbReference type="PANTHER" id="PTHR31286">
    <property type="entry name" value="GLYCINE-RICH CELL WALL STRUCTURAL PROTEIN 1.8-LIKE"/>
    <property type="match status" value="1"/>
</dbReference>